<reference evidence="1 2" key="1">
    <citation type="submission" date="2023-09" db="EMBL/GenBank/DDBJ databases">
        <title>Microbial mechanism of fulvic acid promoting antimony reduction mineralization in rice fields.</title>
        <authorList>
            <person name="Chen G."/>
            <person name="Lan J."/>
        </authorList>
    </citation>
    <scope>NUCLEOTIDE SEQUENCE [LARGE SCALE GENOMIC DNA]</scope>
    <source>
        <strain evidence="1 2">PS1</strain>
    </source>
</reference>
<keyword evidence="2" id="KW-1185">Reference proteome</keyword>
<sequence>MKESRKIMPLQYREVCRAVCAIVHANINDSSFFHQSKVKARISRLRRNSFADNGVIVDLEQGIVKIKVYVETMAGEYSILLSAMELQKNIEEEIVLLTSIIPKTIDIFITGLNVKKTQ</sequence>
<organism evidence="1 2">
    <name type="scientific">Mesobacillus jeotgali</name>
    <dbReference type="NCBI Taxonomy" id="129985"/>
    <lineage>
        <taxon>Bacteria</taxon>
        <taxon>Bacillati</taxon>
        <taxon>Bacillota</taxon>
        <taxon>Bacilli</taxon>
        <taxon>Bacillales</taxon>
        <taxon>Bacillaceae</taxon>
        <taxon>Mesobacillus</taxon>
    </lineage>
</organism>
<dbReference type="EMBL" id="CP134494">
    <property type="protein sequence ID" value="WNF24352.1"/>
    <property type="molecule type" value="Genomic_DNA"/>
</dbReference>
<evidence type="ECO:0000313" key="2">
    <source>
        <dbReference type="Proteomes" id="UP001303324"/>
    </source>
</evidence>
<dbReference type="Proteomes" id="UP001303324">
    <property type="component" value="Chromosome"/>
</dbReference>
<evidence type="ECO:0008006" key="3">
    <source>
        <dbReference type="Google" id="ProtNLM"/>
    </source>
</evidence>
<evidence type="ECO:0000313" key="1">
    <source>
        <dbReference type="EMBL" id="WNF24352.1"/>
    </source>
</evidence>
<dbReference type="RefSeq" id="WP_311075120.1">
    <property type="nucleotide sequence ID" value="NZ_CP134494.1"/>
</dbReference>
<protein>
    <recommendedName>
        <fullName evidence="3">Asp23/Gls24 family envelope stress response protein</fullName>
    </recommendedName>
</protein>
<gene>
    <name evidence="1" type="ORF">RH061_07665</name>
</gene>
<accession>A0ABY9VNC7</accession>
<name>A0ABY9VNC7_9BACI</name>
<proteinExistence type="predicted"/>